<dbReference type="Proteomes" id="UP000593758">
    <property type="component" value="Chromosome"/>
</dbReference>
<reference evidence="2 3" key="1">
    <citation type="submission" date="2020-10" db="EMBL/GenBank/DDBJ databases">
        <title>Haloactinobacterium sp. RN3S43, a bacterium isolated from saline soil.</title>
        <authorList>
            <person name="Sun J.-Q."/>
        </authorList>
    </citation>
    <scope>NUCLEOTIDE SEQUENCE [LARGE SCALE GENOMIC DNA]</scope>
    <source>
        <strain evidence="2 3">RN3S43</strain>
    </source>
</reference>
<keyword evidence="1" id="KW-0472">Membrane</keyword>
<dbReference type="KEGG" id="halt:IM660_13625"/>
<evidence type="ECO:0000313" key="2">
    <source>
        <dbReference type="EMBL" id="QOR69702.1"/>
    </source>
</evidence>
<keyword evidence="3" id="KW-1185">Reference proteome</keyword>
<dbReference type="RefSeq" id="WP_193496268.1">
    <property type="nucleotide sequence ID" value="NZ_CP063169.1"/>
</dbReference>
<dbReference type="EMBL" id="CP063169">
    <property type="protein sequence ID" value="QOR69702.1"/>
    <property type="molecule type" value="Genomic_DNA"/>
</dbReference>
<evidence type="ECO:0000313" key="3">
    <source>
        <dbReference type="Proteomes" id="UP000593758"/>
    </source>
</evidence>
<accession>A0A7M1SSE3</accession>
<keyword evidence="1" id="KW-0812">Transmembrane</keyword>
<keyword evidence="1" id="KW-1133">Transmembrane helix</keyword>
<dbReference type="AlphaFoldDB" id="A0A7M1SSE3"/>
<name>A0A7M1SSE3_9MICO</name>
<evidence type="ECO:0008006" key="4">
    <source>
        <dbReference type="Google" id="ProtNLM"/>
    </source>
</evidence>
<evidence type="ECO:0000256" key="1">
    <source>
        <dbReference type="SAM" id="Phobius"/>
    </source>
</evidence>
<sequence length="215" mass="21694">MTTTTTTGLRRPSWRDPRLGLGVLLVAGSVALGSWIVGEANRTVEVYAAPEVLTPGEPLEVEDLAVIQVGLAGAQDLYLLPGQLPEEELVITRTVHAGEMVPMSAVGPAAGVDVRTVAVPITAALAETIAPGSQVDLWVTMPDDASAGAAAEGEPELLVEAVEVAAIAEDTSLFAGPGTMQAHLLVDVADLPGVLAATSADAPIAVVPLPGSGAA</sequence>
<protein>
    <recommendedName>
        <fullName evidence="4">SAF domain-containing protein</fullName>
    </recommendedName>
</protein>
<organism evidence="2 3">
    <name type="scientific">Ruania alkalisoli</name>
    <dbReference type="NCBI Taxonomy" id="2779775"/>
    <lineage>
        <taxon>Bacteria</taxon>
        <taxon>Bacillati</taxon>
        <taxon>Actinomycetota</taxon>
        <taxon>Actinomycetes</taxon>
        <taxon>Micrococcales</taxon>
        <taxon>Ruaniaceae</taxon>
        <taxon>Ruania</taxon>
    </lineage>
</organism>
<feature type="transmembrane region" description="Helical" evidence="1">
    <location>
        <begin position="19"/>
        <end position="37"/>
    </location>
</feature>
<gene>
    <name evidence="2" type="ORF">IM660_13625</name>
</gene>
<proteinExistence type="predicted"/>